<dbReference type="InterPro" id="IPR036388">
    <property type="entry name" value="WH-like_DNA-bd_sf"/>
</dbReference>
<dbReference type="InterPro" id="IPR036390">
    <property type="entry name" value="WH_DNA-bd_sf"/>
</dbReference>
<evidence type="ECO:0000259" key="1">
    <source>
        <dbReference type="Pfam" id="PF03551"/>
    </source>
</evidence>
<dbReference type="OrthoDB" id="982587at2"/>
<evidence type="ECO:0000313" key="3">
    <source>
        <dbReference type="Proteomes" id="UP000249016"/>
    </source>
</evidence>
<feature type="domain" description="Transcription regulator PadR N-terminal" evidence="1">
    <location>
        <begin position="20"/>
        <end position="89"/>
    </location>
</feature>
<dbReference type="Proteomes" id="UP000249016">
    <property type="component" value="Unassembled WGS sequence"/>
</dbReference>
<proteinExistence type="predicted"/>
<keyword evidence="3" id="KW-1185">Reference proteome</keyword>
<sequence length="112" mass="12368">MGRAYLGEFEELVLLTVAVLEGGAYGVTIAAELKQRTDRTISLSGVHIALYRLEEKGFVHSELGGATAARGGRRKRLFVITALGKRTLGEMREVRNQLWDSIPNAYPILSHE</sequence>
<evidence type="ECO:0000313" key="2">
    <source>
        <dbReference type="EMBL" id="RAI74656.1"/>
    </source>
</evidence>
<protein>
    <submittedName>
        <fullName evidence="2">PadR family transcriptional regulator</fullName>
    </submittedName>
</protein>
<comment type="caution">
    <text evidence="2">The sequence shown here is derived from an EMBL/GenBank/DDBJ whole genome shotgun (WGS) entry which is preliminary data.</text>
</comment>
<accession>A0A327NKT2</accession>
<dbReference type="EMBL" id="QLII01000001">
    <property type="protein sequence ID" value="RAI74656.1"/>
    <property type="molecule type" value="Genomic_DNA"/>
</dbReference>
<reference evidence="2 3" key="1">
    <citation type="submission" date="2018-06" db="EMBL/GenBank/DDBJ databases">
        <title>Spirosoma sp. HMF3257 Genome sequencing and assembly.</title>
        <authorList>
            <person name="Kang H."/>
            <person name="Cha I."/>
            <person name="Kim H."/>
            <person name="Kang J."/>
            <person name="Joh K."/>
        </authorList>
    </citation>
    <scope>NUCLEOTIDE SEQUENCE [LARGE SCALE GENOMIC DNA]</scope>
    <source>
        <strain evidence="2 3">HMF3257</strain>
    </source>
</reference>
<dbReference type="Gene3D" id="1.10.10.10">
    <property type="entry name" value="Winged helix-like DNA-binding domain superfamily/Winged helix DNA-binding domain"/>
    <property type="match status" value="1"/>
</dbReference>
<organism evidence="2 3">
    <name type="scientific">Spirosoma telluris</name>
    <dbReference type="NCBI Taxonomy" id="2183553"/>
    <lineage>
        <taxon>Bacteria</taxon>
        <taxon>Pseudomonadati</taxon>
        <taxon>Bacteroidota</taxon>
        <taxon>Cytophagia</taxon>
        <taxon>Cytophagales</taxon>
        <taxon>Cytophagaceae</taxon>
        <taxon>Spirosoma</taxon>
    </lineage>
</organism>
<dbReference type="AlphaFoldDB" id="A0A327NKT2"/>
<name>A0A327NKT2_9BACT</name>
<dbReference type="InterPro" id="IPR005149">
    <property type="entry name" value="Tscrpt_reg_PadR_N"/>
</dbReference>
<dbReference type="Pfam" id="PF03551">
    <property type="entry name" value="PadR"/>
    <property type="match status" value="1"/>
</dbReference>
<gene>
    <name evidence="2" type="ORF">HMF3257_10955</name>
</gene>
<dbReference type="SUPFAM" id="SSF46785">
    <property type="entry name" value="Winged helix' DNA-binding domain"/>
    <property type="match status" value="1"/>
</dbReference>
<dbReference type="RefSeq" id="WP_111342135.1">
    <property type="nucleotide sequence ID" value="NZ_QLII01000001.1"/>
</dbReference>